<dbReference type="GeneID" id="64980741"/>
<dbReference type="OrthoDB" id="4504060at2759"/>
<reference evidence="2" key="1">
    <citation type="submission" date="2021-01" db="EMBL/GenBank/DDBJ databases">
        <authorList>
            <consortium name="Aspergillus puulaauensis MK2 genome sequencing consortium"/>
            <person name="Kazuki M."/>
            <person name="Futagami T."/>
        </authorList>
    </citation>
    <scope>NUCLEOTIDE SEQUENCE</scope>
    <source>
        <strain evidence="2">MK2</strain>
    </source>
</reference>
<feature type="region of interest" description="Disordered" evidence="1">
    <location>
        <begin position="14"/>
        <end position="45"/>
    </location>
</feature>
<protein>
    <submittedName>
        <fullName evidence="2">Uncharacterized protein</fullName>
    </submittedName>
</protein>
<gene>
    <name evidence="2" type="ORF">APUU_81047S</name>
</gene>
<sequence length="112" mass="12150">MGKEDIMVKVRSLLHPSAKESTSSDSITTASLMEKSPKVPQQTRGVGHGPYNGDQCFGSCCRGSTSIVYQTYQPSDQCFGSCCRGRAPVVYTKYQPGDQCFGSCCRGSGYER</sequence>
<evidence type="ECO:0000313" key="3">
    <source>
        <dbReference type="Proteomes" id="UP000654913"/>
    </source>
</evidence>
<name>A0A7R8ASS8_9EURO</name>
<dbReference type="RefSeq" id="XP_041562930.1">
    <property type="nucleotide sequence ID" value="XM_041697395.1"/>
</dbReference>
<reference evidence="2" key="2">
    <citation type="submission" date="2021-02" db="EMBL/GenBank/DDBJ databases">
        <title>Aspergillus puulaauensis MK2 genome sequence.</title>
        <authorList>
            <person name="Futagami T."/>
            <person name="Mori K."/>
            <person name="Kadooka C."/>
            <person name="Tanaka T."/>
        </authorList>
    </citation>
    <scope>NUCLEOTIDE SEQUENCE</scope>
    <source>
        <strain evidence="2">MK2</strain>
    </source>
</reference>
<accession>A0A7R8ASS8</accession>
<proteinExistence type="predicted"/>
<organism evidence="2 3">
    <name type="scientific">Aspergillus puulaauensis</name>
    <dbReference type="NCBI Taxonomy" id="1220207"/>
    <lineage>
        <taxon>Eukaryota</taxon>
        <taxon>Fungi</taxon>
        <taxon>Dikarya</taxon>
        <taxon>Ascomycota</taxon>
        <taxon>Pezizomycotina</taxon>
        <taxon>Eurotiomycetes</taxon>
        <taxon>Eurotiomycetidae</taxon>
        <taxon>Eurotiales</taxon>
        <taxon>Aspergillaceae</taxon>
        <taxon>Aspergillus</taxon>
    </lineage>
</organism>
<dbReference type="EMBL" id="AP024450">
    <property type="protein sequence ID" value="BCS30744.1"/>
    <property type="molecule type" value="Genomic_DNA"/>
</dbReference>
<dbReference type="AlphaFoldDB" id="A0A7R8ASS8"/>
<evidence type="ECO:0000256" key="1">
    <source>
        <dbReference type="SAM" id="MobiDB-lite"/>
    </source>
</evidence>
<feature type="compositionally biased region" description="Polar residues" evidence="1">
    <location>
        <begin position="19"/>
        <end position="31"/>
    </location>
</feature>
<dbReference type="KEGG" id="apuu:APUU_81047S"/>
<evidence type="ECO:0000313" key="2">
    <source>
        <dbReference type="EMBL" id="BCS30744.1"/>
    </source>
</evidence>
<dbReference type="Proteomes" id="UP000654913">
    <property type="component" value="Chromosome 8"/>
</dbReference>
<keyword evidence="3" id="KW-1185">Reference proteome</keyword>